<evidence type="ECO:0000313" key="2">
    <source>
        <dbReference type="Proteomes" id="UP000270487"/>
    </source>
</evidence>
<gene>
    <name evidence="1" type="ORF">NCTC13193_02707</name>
</gene>
<dbReference type="EMBL" id="LR134492">
    <property type="protein sequence ID" value="VEI69574.1"/>
    <property type="molecule type" value="Genomic_DNA"/>
</dbReference>
<proteinExistence type="predicted"/>
<protein>
    <submittedName>
        <fullName evidence="1">Uncharacterized protein</fullName>
    </submittedName>
</protein>
<reference evidence="1 2" key="1">
    <citation type="submission" date="2018-12" db="EMBL/GenBank/DDBJ databases">
        <authorList>
            <consortium name="Pathogen Informatics"/>
        </authorList>
    </citation>
    <scope>NUCLEOTIDE SEQUENCE [LARGE SCALE GENOMIC DNA]</scope>
    <source>
        <strain evidence="1 2">NCTC13193</strain>
    </source>
</reference>
<evidence type="ECO:0000313" key="1">
    <source>
        <dbReference type="EMBL" id="VEI69574.1"/>
    </source>
</evidence>
<organism evidence="1 2">
    <name type="scientific">Serratia fonticola</name>
    <dbReference type="NCBI Taxonomy" id="47917"/>
    <lineage>
        <taxon>Bacteria</taxon>
        <taxon>Pseudomonadati</taxon>
        <taxon>Pseudomonadota</taxon>
        <taxon>Gammaproteobacteria</taxon>
        <taxon>Enterobacterales</taxon>
        <taxon>Yersiniaceae</taxon>
        <taxon>Serratia</taxon>
    </lineage>
</organism>
<sequence>MKTFYKIKSLIGYQQTDGVFRDYLMQLRDADVIEINDGDIIANKVSDDFYCRLAAVFGVQLDEELNPIEQGVEP</sequence>
<accession>A0A3S4WN05</accession>
<name>A0A3S4WN05_SERFO</name>
<dbReference type="Proteomes" id="UP000270487">
    <property type="component" value="Chromosome"/>
</dbReference>
<dbReference type="AlphaFoldDB" id="A0A3S4WN05"/>